<feature type="transmembrane region" description="Helical" evidence="1">
    <location>
        <begin position="282"/>
        <end position="303"/>
    </location>
</feature>
<feature type="transmembrane region" description="Helical" evidence="1">
    <location>
        <begin position="41"/>
        <end position="60"/>
    </location>
</feature>
<gene>
    <name evidence="3" type="ordered locus">MADE_1011500</name>
</gene>
<evidence type="ECO:0000313" key="4">
    <source>
        <dbReference type="Proteomes" id="UP000001870"/>
    </source>
</evidence>
<dbReference type="EMBL" id="CP001103">
    <property type="protein sequence ID" value="AEA98436.1"/>
    <property type="molecule type" value="Genomic_DNA"/>
</dbReference>
<dbReference type="RefSeq" id="WP_012518756.1">
    <property type="nucleotide sequence ID" value="NC_011138.3"/>
</dbReference>
<feature type="transmembrane region" description="Helical" evidence="1">
    <location>
        <begin position="244"/>
        <end position="262"/>
    </location>
</feature>
<proteinExistence type="predicted"/>
<dbReference type="GO" id="GO:0009103">
    <property type="term" value="P:lipopolysaccharide biosynthetic process"/>
    <property type="evidence" value="ECO:0007669"/>
    <property type="project" value="TreeGrafter"/>
</dbReference>
<dbReference type="GO" id="GO:0016020">
    <property type="term" value="C:membrane"/>
    <property type="evidence" value="ECO:0007669"/>
    <property type="project" value="TreeGrafter"/>
</dbReference>
<keyword evidence="1" id="KW-0812">Transmembrane</keyword>
<keyword evidence="1" id="KW-1133">Transmembrane helix</keyword>
<dbReference type="PANTHER" id="PTHR23028:SF53">
    <property type="entry name" value="ACYL_TRANSF_3 DOMAIN-CONTAINING PROTEIN"/>
    <property type="match status" value="1"/>
</dbReference>
<evidence type="ECO:0000256" key="1">
    <source>
        <dbReference type="SAM" id="Phobius"/>
    </source>
</evidence>
<keyword evidence="1" id="KW-0472">Membrane</keyword>
<sequence>MGVDVFFVISGYLITGLLLKELKDTQGIQFKSFYSKRIKRILPLSLVVTVSTLFVFSLVLSPLETKELSKTGLIASVFSSNLWFSYLATSYFGSENHLNPLLHTWSLGVEEQFYLLWPAVLFLFFQAFGFRKVKLLIIILIIISIFIFLTQFSNNVPQAFFSPHTRAWQFGFGALIHFLPQLKPDYRYTPSAGVGAGLTLIVLTSLLIGPEFNSFAAYAIPPTLGAMMVIYFGEKNNAFSTILACRPLVFIGKISFSLYLWHWPVLVFFQFSNHSLSSSNLFLAYTIIALLSIGSFYFIEETFRHSSIIKQERTALIAGISIIAAGCFAVSDHFRLSFPCGATP</sequence>
<feature type="transmembrane region" description="Helical" evidence="1">
    <location>
        <begin position="112"/>
        <end position="128"/>
    </location>
</feature>
<dbReference type="HOGENOM" id="CLU_005679_1_1_6"/>
<dbReference type="GO" id="GO:0016747">
    <property type="term" value="F:acyltransferase activity, transferring groups other than amino-acyl groups"/>
    <property type="evidence" value="ECO:0007669"/>
    <property type="project" value="InterPro"/>
</dbReference>
<accession>F2G536</accession>
<organism evidence="3 4">
    <name type="scientific">Alteromonas mediterranea (strain DSM 17117 / CIP 110805 / LMG 28347 / Deep ecotype)</name>
    <dbReference type="NCBI Taxonomy" id="1774373"/>
    <lineage>
        <taxon>Bacteria</taxon>
        <taxon>Pseudomonadati</taxon>
        <taxon>Pseudomonadota</taxon>
        <taxon>Gammaproteobacteria</taxon>
        <taxon>Alteromonadales</taxon>
        <taxon>Alteromonadaceae</taxon>
        <taxon>Alteromonas/Salinimonas group</taxon>
        <taxon>Alteromonas</taxon>
    </lineage>
</organism>
<dbReference type="InterPro" id="IPR050879">
    <property type="entry name" value="Acyltransferase_3"/>
</dbReference>
<evidence type="ECO:0000259" key="2">
    <source>
        <dbReference type="Pfam" id="PF01757"/>
    </source>
</evidence>
<dbReference type="PANTHER" id="PTHR23028">
    <property type="entry name" value="ACETYLTRANSFERASE"/>
    <property type="match status" value="1"/>
</dbReference>
<feature type="transmembrane region" description="Helical" evidence="1">
    <location>
        <begin position="315"/>
        <end position="334"/>
    </location>
</feature>
<dbReference type="AlphaFoldDB" id="F2G536"/>
<feature type="transmembrane region" description="Helical" evidence="1">
    <location>
        <begin position="135"/>
        <end position="153"/>
    </location>
</feature>
<dbReference type="Proteomes" id="UP000001870">
    <property type="component" value="Chromosome"/>
</dbReference>
<protein>
    <recommendedName>
        <fullName evidence="2">Acyltransferase 3 domain-containing protein</fullName>
    </recommendedName>
</protein>
<reference evidence="3 4" key="2">
    <citation type="journal article" date="2015" name="Antonie Van Leeuwenhoek">
        <title>Ecophysiological diversity of a novel member of the genus Alteromonas, and description of Alteromonas mediterranea sp. nov.</title>
        <authorList>
            <person name="Ivanova E.P."/>
            <person name="Lopez-Perez M."/>
            <person name="Zabalos M."/>
            <person name="Nguyen S.H."/>
            <person name="Webb H.K."/>
            <person name="Ryan J."/>
            <person name="Lagutin K."/>
            <person name="Vyssotski M."/>
            <person name="Crawford R.J."/>
            <person name="Rodriguez-Valera F."/>
        </authorList>
    </citation>
    <scope>NUCLEOTIDE SEQUENCE [LARGE SCALE GENOMIC DNA]</scope>
    <source>
        <strain evidence="4">DSM 17117 / CIP 110805 / LMG 28347 / Deep ecotype</strain>
    </source>
</reference>
<feature type="domain" description="Acyltransferase 3" evidence="2">
    <location>
        <begin position="2"/>
        <end position="295"/>
    </location>
</feature>
<feature type="transmembrane region" description="Helical" evidence="1">
    <location>
        <begin position="215"/>
        <end position="232"/>
    </location>
</feature>
<name>F2G536_ALTMD</name>
<dbReference type="InterPro" id="IPR002656">
    <property type="entry name" value="Acyl_transf_3_dom"/>
</dbReference>
<reference evidence="3 4" key="1">
    <citation type="journal article" date="2008" name="ISME J.">
        <title>Comparative genomics of two ecotypes of the marine planktonic copiotroph Alteromonas macleodii suggests alternative lifestyles associated with different kinds of particulate organic matter.</title>
        <authorList>
            <person name="Ivars-Martinez E."/>
            <person name="Martin-Cuadrado A.B."/>
            <person name="D'Auria G."/>
            <person name="Mira A."/>
            <person name="Ferriera S."/>
            <person name="Johnson J."/>
            <person name="Friedman R."/>
            <person name="Rodriguez-Valera F."/>
        </authorList>
    </citation>
    <scope>NUCLEOTIDE SEQUENCE [LARGE SCALE GENOMIC DNA]</scope>
    <source>
        <strain evidence="4">DSM 17117 / CIP 110805 / LMG 28347 / Deep ecotype</strain>
    </source>
</reference>
<feature type="transmembrane region" description="Helical" evidence="1">
    <location>
        <begin position="191"/>
        <end position="209"/>
    </location>
</feature>
<keyword evidence="4" id="KW-1185">Reference proteome</keyword>
<dbReference type="Pfam" id="PF01757">
    <property type="entry name" value="Acyl_transf_3"/>
    <property type="match status" value="1"/>
</dbReference>
<evidence type="ECO:0000313" key="3">
    <source>
        <dbReference type="EMBL" id="AEA98436.1"/>
    </source>
</evidence>
<dbReference type="KEGG" id="amc:MADE_1011500"/>